<accession>A0A7Y8KXK3</accession>
<dbReference type="EMBL" id="VYGV01000011">
    <property type="protein sequence ID" value="NWF46139.1"/>
    <property type="molecule type" value="Genomic_DNA"/>
</dbReference>
<evidence type="ECO:0000313" key="1">
    <source>
        <dbReference type="EMBL" id="NWF46139.1"/>
    </source>
</evidence>
<dbReference type="RefSeq" id="WP_177136044.1">
    <property type="nucleotide sequence ID" value="NZ_VYGV01000011.1"/>
</dbReference>
<evidence type="ECO:0000313" key="2">
    <source>
        <dbReference type="Proteomes" id="UP000545507"/>
    </source>
</evidence>
<reference evidence="1 2" key="1">
    <citation type="submission" date="2019-09" db="EMBL/GenBank/DDBJ databases">
        <title>Hydrogenophaga aromatica sp. nov., isolated from a para-xylene-degrading enrichment culture.</title>
        <authorList>
            <person name="Tancsics A."/>
            <person name="Banerjee S."/>
        </authorList>
    </citation>
    <scope>NUCLEOTIDE SEQUENCE [LARGE SCALE GENOMIC DNA]</scope>
    <source>
        <strain evidence="1 2">D2P1</strain>
    </source>
</reference>
<organism evidence="1 2">
    <name type="scientific">Hydrogenophaga aromaticivorans</name>
    <dbReference type="NCBI Taxonomy" id="2610898"/>
    <lineage>
        <taxon>Bacteria</taxon>
        <taxon>Pseudomonadati</taxon>
        <taxon>Pseudomonadota</taxon>
        <taxon>Betaproteobacteria</taxon>
        <taxon>Burkholderiales</taxon>
        <taxon>Comamonadaceae</taxon>
        <taxon>Hydrogenophaga</taxon>
    </lineage>
</organism>
<comment type="caution">
    <text evidence="1">The sequence shown here is derived from an EMBL/GenBank/DDBJ whole genome shotgun (WGS) entry which is preliminary data.</text>
</comment>
<dbReference type="Proteomes" id="UP000545507">
    <property type="component" value="Unassembled WGS sequence"/>
</dbReference>
<dbReference type="AlphaFoldDB" id="A0A7Y8KXK3"/>
<proteinExistence type="predicted"/>
<gene>
    <name evidence="1" type="ORF">F3K02_12875</name>
</gene>
<name>A0A7Y8KXK3_9BURK</name>
<protein>
    <submittedName>
        <fullName evidence="1">Uncharacterized protein</fullName>
    </submittedName>
</protein>
<sequence>MKISMSFGYVLFSVLGAPAMVLGRILHSNTLANAWNRAATAFSHSWAGTVQQKQMKEARVETGACAWTQVQHSEFSVAMACKQAWVAGNLIDVYLMADRIERVLKVPTTPLAWQRATEGTAFARVPLKALSFEAMERAGVLPTLDGAIAMTRSEVEAGKATRAFKKQDDLRKASMAATQDLYENKGEAFPEPQSAESGTPVESATGIVTYANKNMIRPKNKAPYETFSVVLKQDETGQAVTFSGVDLKAKFESGEFTLGEHVRIDKFKVVFSSEMGGVTRVNTKNEYKVSKLTNAQ</sequence>
<keyword evidence="2" id="KW-1185">Reference proteome</keyword>